<gene>
    <name evidence="2" type="ORF">Daesc_007826</name>
</gene>
<organism evidence="2 3">
    <name type="scientific">Daldinia eschscholtzii</name>
    <dbReference type="NCBI Taxonomy" id="292717"/>
    <lineage>
        <taxon>Eukaryota</taxon>
        <taxon>Fungi</taxon>
        <taxon>Dikarya</taxon>
        <taxon>Ascomycota</taxon>
        <taxon>Pezizomycotina</taxon>
        <taxon>Sordariomycetes</taxon>
        <taxon>Xylariomycetidae</taxon>
        <taxon>Xylariales</taxon>
        <taxon>Hypoxylaceae</taxon>
        <taxon>Daldinia</taxon>
    </lineage>
</organism>
<feature type="region of interest" description="Disordered" evidence="1">
    <location>
        <begin position="636"/>
        <end position="679"/>
    </location>
</feature>
<feature type="region of interest" description="Disordered" evidence="1">
    <location>
        <begin position="589"/>
        <end position="609"/>
    </location>
</feature>
<proteinExistence type="predicted"/>
<feature type="compositionally biased region" description="Low complexity" evidence="1">
    <location>
        <begin position="421"/>
        <end position="433"/>
    </location>
</feature>
<dbReference type="EMBL" id="JBANMG010000007">
    <property type="protein sequence ID" value="KAK6951295.1"/>
    <property type="molecule type" value="Genomic_DNA"/>
</dbReference>
<dbReference type="Proteomes" id="UP001369815">
    <property type="component" value="Unassembled WGS sequence"/>
</dbReference>
<accession>A0AAX6MFA4</accession>
<comment type="caution">
    <text evidence="2">The sequence shown here is derived from an EMBL/GenBank/DDBJ whole genome shotgun (WGS) entry which is preliminary data.</text>
</comment>
<feature type="region of interest" description="Disordered" evidence="1">
    <location>
        <begin position="335"/>
        <end position="384"/>
    </location>
</feature>
<evidence type="ECO:0000313" key="2">
    <source>
        <dbReference type="EMBL" id="KAK6951295.1"/>
    </source>
</evidence>
<feature type="region of interest" description="Disordered" evidence="1">
    <location>
        <begin position="406"/>
        <end position="433"/>
    </location>
</feature>
<feature type="region of interest" description="Disordered" evidence="1">
    <location>
        <begin position="74"/>
        <end position="100"/>
    </location>
</feature>
<evidence type="ECO:0000256" key="1">
    <source>
        <dbReference type="SAM" id="MobiDB-lite"/>
    </source>
</evidence>
<protein>
    <submittedName>
        <fullName evidence="2">Uncharacterized protein</fullName>
    </submittedName>
</protein>
<keyword evidence="3" id="KW-1185">Reference proteome</keyword>
<evidence type="ECO:0000313" key="3">
    <source>
        <dbReference type="Proteomes" id="UP001369815"/>
    </source>
</evidence>
<name>A0AAX6MFA4_9PEZI</name>
<feature type="compositionally biased region" description="Polar residues" evidence="1">
    <location>
        <begin position="670"/>
        <end position="679"/>
    </location>
</feature>
<feature type="compositionally biased region" description="Polar residues" evidence="1">
    <location>
        <begin position="646"/>
        <end position="659"/>
    </location>
</feature>
<reference evidence="2 3" key="1">
    <citation type="journal article" date="2024" name="Front Chem Biol">
        <title>Unveiling the potential of Daldinia eschscholtzii MFLUCC 19-0629 through bioactivity and bioinformatics studies for enhanced sustainable agriculture production.</title>
        <authorList>
            <person name="Brooks S."/>
            <person name="Weaver J.A."/>
            <person name="Klomchit A."/>
            <person name="Alharthi S.A."/>
            <person name="Onlamun T."/>
            <person name="Nurani R."/>
            <person name="Vong T.K."/>
            <person name="Alberti F."/>
            <person name="Greco C."/>
        </authorList>
    </citation>
    <scope>NUCLEOTIDE SEQUENCE [LARGE SCALE GENOMIC DNA]</scope>
    <source>
        <strain evidence="2">MFLUCC 19-0629</strain>
    </source>
</reference>
<sequence length="679" mass="74325">MRAAQALKAKSKAKERAGALNLSITTDFRIGDTASSVPAGMDFIQVASAPPRKVQFDITSEKLSALKSSEAMMNSDWRSNRRNGRGDPLVVPATAGPEKTEFQKSEKKHLKKLIIDTSLSNEVGVRRYRDTPIDPDFIHSAPITKKDYETVEDETGPGSSDTVQYASTGTTFPLDSPYTNMSTIRLEYPMPIMSEGYRQFAMMRDYFLEEDTKFGSSDDTYDDEYGRKDMMVRAVPVATTSKKNKGDPMFPMATVKVVKHSRRFTNVGWDNIGRDLENEWAKIQGPRTAGLPIEQLREEYESTYPSQAEAAKDQARFDALISKLQKASASRLNAQPGIDIKPSNSTKDLGSMHLSESGSHDSGISGVGVKTSQSRGPTLNPKASEFRISSGISTICLPDMHKYPLDHSRRSPTKENGYIITSSTDSGSSRARSVTAEDIERIYACMNDLKAQMTRIEAGAQQRSCMMEPSPMLRFSHLQDMASQLGLSPVSQGPSPDAQNLHDFRPGPGTWPGAQQMPNVQPFNNGNAAFMTPSHLQGTQAPQFQTAPPPMPYVPGPSAPVVVGGPGPMGPGNPSCLPLHAQAQIVYGPRPVRKPKGPQRPGDPTFTQQQQSYEEYLENKRATDRAYALQCRDRQARRFHRQRAQSSAGFQSTTHSSGLTAPHMMPAAPSATTGVAQGL</sequence>
<feature type="compositionally biased region" description="Polar residues" evidence="1">
    <location>
        <begin position="342"/>
        <end position="362"/>
    </location>
</feature>
<dbReference type="AlphaFoldDB" id="A0AAX6MFA4"/>